<evidence type="ECO:0000313" key="2">
    <source>
        <dbReference type="EMBL" id="CAF1111468.1"/>
    </source>
</evidence>
<accession>A0A814PWZ0</accession>
<proteinExistence type="predicted"/>
<keyword evidence="3" id="KW-1185">Reference proteome</keyword>
<dbReference type="EMBL" id="CAJNOJ010000101">
    <property type="protein sequence ID" value="CAF1111468.1"/>
    <property type="molecule type" value="Genomic_DNA"/>
</dbReference>
<dbReference type="Proteomes" id="UP000663828">
    <property type="component" value="Unassembled WGS sequence"/>
</dbReference>
<evidence type="ECO:0000313" key="1">
    <source>
        <dbReference type="EMBL" id="CAF0958627.1"/>
    </source>
</evidence>
<sequence length="93" mass="10143">MTDEIDVVTTNQDFTQVEQSGTETAGSGDRIYLVWPGTHRNMSKTVAGNGYRISPSNSWDFLGGFRSETASFLKDFVESSWNPASGTIVLGMS</sequence>
<comment type="caution">
    <text evidence="2">The sequence shown here is derived from an EMBL/GenBank/DDBJ whole genome shotgun (WGS) entry which is preliminary data.</text>
</comment>
<gene>
    <name evidence="2" type="ORF">EDS130_LOCUS20535</name>
    <name evidence="1" type="ORF">XAT740_LOCUS11057</name>
</gene>
<dbReference type="EMBL" id="CAJNOR010000600">
    <property type="protein sequence ID" value="CAF0958627.1"/>
    <property type="molecule type" value="Genomic_DNA"/>
</dbReference>
<protein>
    <submittedName>
        <fullName evidence="2">Uncharacterized protein</fullName>
    </submittedName>
</protein>
<dbReference type="Proteomes" id="UP000663852">
    <property type="component" value="Unassembled WGS sequence"/>
</dbReference>
<reference evidence="2" key="1">
    <citation type="submission" date="2021-02" db="EMBL/GenBank/DDBJ databases">
        <authorList>
            <person name="Nowell W R."/>
        </authorList>
    </citation>
    <scope>NUCLEOTIDE SEQUENCE</scope>
</reference>
<dbReference type="AlphaFoldDB" id="A0A814PWZ0"/>
<name>A0A814PWZ0_ADIRI</name>
<organism evidence="2 4">
    <name type="scientific">Adineta ricciae</name>
    <name type="common">Rotifer</name>
    <dbReference type="NCBI Taxonomy" id="249248"/>
    <lineage>
        <taxon>Eukaryota</taxon>
        <taxon>Metazoa</taxon>
        <taxon>Spiralia</taxon>
        <taxon>Gnathifera</taxon>
        <taxon>Rotifera</taxon>
        <taxon>Eurotatoria</taxon>
        <taxon>Bdelloidea</taxon>
        <taxon>Adinetida</taxon>
        <taxon>Adinetidae</taxon>
        <taxon>Adineta</taxon>
    </lineage>
</organism>
<evidence type="ECO:0000313" key="4">
    <source>
        <dbReference type="Proteomes" id="UP000663852"/>
    </source>
</evidence>
<evidence type="ECO:0000313" key="3">
    <source>
        <dbReference type="Proteomes" id="UP000663828"/>
    </source>
</evidence>